<gene>
    <name evidence="1" type="ORF">Sste5346_008281</name>
</gene>
<dbReference type="EMBL" id="JAWCUI010000062">
    <property type="protein sequence ID" value="KAL1890452.1"/>
    <property type="molecule type" value="Genomic_DNA"/>
</dbReference>
<evidence type="ECO:0000313" key="1">
    <source>
        <dbReference type="EMBL" id="KAL1890452.1"/>
    </source>
</evidence>
<comment type="caution">
    <text evidence="1">The sequence shown here is derived from an EMBL/GenBank/DDBJ whole genome shotgun (WGS) entry which is preliminary data.</text>
</comment>
<sequence>MDPENPENPEPSGVVPDIRDIHQRFHRQIRQHGHALLAFVVDELQGPVPGIAITLERLELPALPGVESSQASVNWVWMVGSADAATEQAVLHFFQTDAGKQALVWRGEGGNGEEFAFKLASTLLRLPAGGLTDLALPANHTVAPLNNEVKEATILTSTTPHPVCVPSQTSGWLQVAPRTEFSSVPAFSLQGPTAADTGLLGAWLVDPTASTVHGHVAAIVGARGLLVLMDWRDVGDADGVFVLGIDGVLRTFAPDKTVVDYRQLDPAQANDLAVRLDRHATVLDVPRAPGLKYLLDHPETDGRSVVDADNLLRPTNPLLLPDPAFANGTSSPQKRDIAHADLLEPRQPGICQGLCASVADCVSIGCYACYFPSGPGYFGICFIN</sequence>
<reference evidence="1 2" key="1">
    <citation type="journal article" date="2024" name="IMA Fungus">
        <title>IMA Genome - F19 : A genome assembly and annotation guide to empower mycologists, including annotated draft genome sequences of Ceratocystis pirilliformis, Diaporthe australafricana, Fusarium ophioides, Paecilomyces lecythidis, and Sporothrix stenoceras.</title>
        <authorList>
            <person name="Aylward J."/>
            <person name="Wilson A.M."/>
            <person name="Visagie C.M."/>
            <person name="Spraker J."/>
            <person name="Barnes I."/>
            <person name="Buitendag C."/>
            <person name="Ceriani C."/>
            <person name="Del Mar Angel L."/>
            <person name="du Plessis D."/>
            <person name="Fuchs T."/>
            <person name="Gasser K."/>
            <person name="Kramer D."/>
            <person name="Li W."/>
            <person name="Munsamy K."/>
            <person name="Piso A."/>
            <person name="Price J.L."/>
            <person name="Sonnekus B."/>
            <person name="Thomas C."/>
            <person name="van der Nest A."/>
            <person name="van Dijk A."/>
            <person name="van Heerden A."/>
            <person name="van Vuuren N."/>
            <person name="Yilmaz N."/>
            <person name="Duong T.A."/>
            <person name="van der Merwe N.A."/>
            <person name="Wingfield M.J."/>
            <person name="Wingfield B.D."/>
        </authorList>
    </citation>
    <scope>NUCLEOTIDE SEQUENCE [LARGE SCALE GENOMIC DNA]</scope>
    <source>
        <strain evidence="1 2">CMW 5346</strain>
    </source>
</reference>
<evidence type="ECO:0000313" key="2">
    <source>
        <dbReference type="Proteomes" id="UP001583186"/>
    </source>
</evidence>
<organism evidence="1 2">
    <name type="scientific">Sporothrix stenoceras</name>
    <dbReference type="NCBI Taxonomy" id="5173"/>
    <lineage>
        <taxon>Eukaryota</taxon>
        <taxon>Fungi</taxon>
        <taxon>Dikarya</taxon>
        <taxon>Ascomycota</taxon>
        <taxon>Pezizomycotina</taxon>
        <taxon>Sordariomycetes</taxon>
        <taxon>Sordariomycetidae</taxon>
        <taxon>Ophiostomatales</taxon>
        <taxon>Ophiostomataceae</taxon>
        <taxon>Sporothrix</taxon>
    </lineage>
</organism>
<protein>
    <recommendedName>
        <fullName evidence="3">Apple domain-containing protein</fullName>
    </recommendedName>
</protein>
<proteinExistence type="predicted"/>
<evidence type="ECO:0008006" key="3">
    <source>
        <dbReference type="Google" id="ProtNLM"/>
    </source>
</evidence>
<dbReference type="Proteomes" id="UP001583186">
    <property type="component" value="Unassembled WGS sequence"/>
</dbReference>
<name>A0ABR3YRE3_9PEZI</name>
<keyword evidence="2" id="KW-1185">Reference proteome</keyword>
<accession>A0ABR3YRE3</accession>